<dbReference type="InterPro" id="IPR027417">
    <property type="entry name" value="P-loop_NTPase"/>
</dbReference>
<feature type="domain" description="Phosphoribulokinase/uridine kinase" evidence="1">
    <location>
        <begin position="294"/>
        <end position="489"/>
    </location>
</feature>
<accession>A0A1G5S0X3</accession>
<dbReference type="EMBL" id="FMWK01000011">
    <property type="protein sequence ID" value="SCZ79963.1"/>
    <property type="molecule type" value="Genomic_DNA"/>
</dbReference>
<reference evidence="2 3" key="1">
    <citation type="submission" date="2016-10" db="EMBL/GenBank/DDBJ databases">
        <authorList>
            <person name="de Groot N.N."/>
        </authorList>
    </citation>
    <scope>NUCLEOTIDE SEQUENCE [LARGE SCALE GENOMIC DNA]</scope>
    <source>
        <strain evidence="2 3">DSM 10317</strain>
    </source>
</reference>
<dbReference type="Gene3D" id="3.30.980.10">
    <property type="entry name" value="Threonyl-trna Synthetase, Chain A, domain 2"/>
    <property type="match status" value="1"/>
</dbReference>
<evidence type="ECO:0000259" key="1">
    <source>
        <dbReference type="Pfam" id="PF00485"/>
    </source>
</evidence>
<protein>
    <submittedName>
        <fullName evidence="2">Uridine kinase</fullName>
    </submittedName>
</protein>
<organism evidence="2 3">
    <name type="scientific">Pseudobutyrivibrio xylanivorans</name>
    <dbReference type="NCBI Taxonomy" id="185007"/>
    <lineage>
        <taxon>Bacteria</taxon>
        <taxon>Bacillati</taxon>
        <taxon>Bacillota</taxon>
        <taxon>Clostridia</taxon>
        <taxon>Lachnospirales</taxon>
        <taxon>Lachnospiraceae</taxon>
        <taxon>Pseudobutyrivibrio</taxon>
    </lineage>
</organism>
<keyword evidence="2" id="KW-0418">Kinase</keyword>
<dbReference type="SUPFAM" id="SSF52540">
    <property type="entry name" value="P-loop containing nucleoside triphosphate hydrolases"/>
    <property type="match status" value="1"/>
</dbReference>
<keyword evidence="2" id="KW-0808">Transferase</keyword>
<evidence type="ECO:0000313" key="3">
    <source>
        <dbReference type="Proteomes" id="UP000199428"/>
    </source>
</evidence>
<dbReference type="PANTHER" id="PTHR10285">
    <property type="entry name" value="URIDINE KINASE"/>
    <property type="match status" value="1"/>
</dbReference>
<dbReference type="InterPro" id="IPR018163">
    <property type="entry name" value="Thr/Ala-tRNA-synth_IIc_edit"/>
</dbReference>
<dbReference type="Gene3D" id="3.40.50.300">
    <property type="entry name" value="P-loop containing nucleotide triphosphate hydrolases"/>
    <property type="match status" value="1"/>
</dbReference>
<dbReference type="Pfam" id="PF00485">
    <property type="entry name" value="PRK"/>
    <property type="match status" value="1"/>
</dbReference>
<sequence>MAKVIIGGKEETYEEGTRLVDIAAKHQSEFKDDIVLAKYKGSLTELSKAVTGVADLQFLTTADKDGRRAYRRSVVFLLQRALMDVYPLPSNPYLRVEHSLGQGDFCTLEGVGEITEEDLEELKKVMLDLVEKDVPLKKYSIKTTQAKEMFHSFNMKDKEQLLKYRTSSNINVYDLDGCIDYFYGYMVPSTKYLKYFDLLKFEHGFMLLYPDGSLPGKDTRKVAEFKKPMKLFNVQQAASDFGQIMGVPTVGALNEVIAKGNIRDLVLSQEAIFERNIGELASIIASNKDVKFVMMAGPSSSGKTTFSHKLSAQLRALGCVPHPLPLDDFYLDRDQMPIDEYGEKDFEAIEGLDIPYFNECMVKLLNGERVLLPNFNFKIGKREYNDHYMQLGKNDILVIEGIHGLNDRMSSSLPAESKYKIYLSALTQLSIDEHNPLSTADGRLIRRIVRDARTRATSAAETIAMWDSVRRGEEKNIFPFQEKADYIFNTALIYEMAVLKLYVDPMLYAIEPDHPMYAEAKRLIKLLDYFLPMAPDVIPNNSLVREFIGGSCIL</sequence>
<evidence type="ECO:0000313" key="2">
    <source>
        <dbReference type="EMBL" id="SCZ79963.1"/>
    </source>
</evidence>
<dbReference type="Proteomes" id="UP000199428">
    <property type="component" value="Unassembled WGS sequence"/>
</dbReference>
<dbReference type="CDD" id="cd02028">
    <property type="entry name" value="UMPK_like"/>
    <property type="match status" value="1"/>
</dbReference>
<name>A0A1G5S0X3_PSEXY</name>
<dbReference type="InterPro" id="IPR006083">
    <property type="entry name" value="PRK/URK"/>
</dbReference>
<dbReference type="GO" id="GO:0016301">
    <property type="term" value="F:kinase activity"/>
    <property type="evidence" value="ECO:0007669"/>
    <property type="project" value="UniProtKB-KW"/>
</dbReference>
<dbReference type="GO" id="GO:0005524">
    <property type="term" value="F:ATP binding"/>
    <property type="evidence" value="ECO:0007669"/>
    <property type="project" value="InterPro"/>
</dbReference>
<proteinExistence type="predicted"/>
<dbReference type="RefSeq" id="WP_090163248.1">
    <property type="nucleotide sequence ID" value="NZ_FMWK01000011.1"/>
</dbReference>
<dbReference type="AlphaFoldDB" id="A0A1G5S0X3"/>
<gene>
    <name evidence="2" type="ORF">SAMN02910350_02053</name>
</gene>
<dbReference type="SUPFAM" id="SSF55186">
    <property type="entry name" value="ThrRS/AlaRS common domain"/>
    <property type="match status" value="1"/>
</dbReference>